<proteinExistence type="predicted"/>
<organism evidence="1">
    <name type="scientific">uncultured Gemmatimonadaceae bacterium</name>
    <dbReference type="NCBI Taxonomy" id="246130"/>
    <lineage>
        <taxon>Bacteria</taxon>
        <taxon>Pseudomonadati</taxon>
        <taxon>Gemmatimonadota</taxon>
        <taxon>Gemmatimonadia</taxon>
        <taxon>Gemmatimonadales</taxon>
        <taxon>Gemmatimonadaceae</taxon>
        <taxon>environmental samples</taxon>
    </lineage>
</organism>
<sequence length="111" mass="12229">AMLGTLVKGLGADHVFWGTDSVWYGSPQWQIEAFRRLEIPEDMQRKHGFAPLGPADGPVKSAILGGNGARHYKVEQRTDWDRDGIGRIRTAYLGDGQDRSLAAYGYVVPKG</sequence>
<feature type="non-terminal residue" evidence="1">
    <location>
        <position position="1"/>
    </location>
</feature>
<name>A0A6J4KWZ9_9BACT</name>
<reference evidence="1" key="1">
    <citation type="submission" date="2020-02" db="EMBL/GenBank/DDBJ databases">
        <authorList>
            <person name="Meier V. D."/>
        </authorList>
    </citation>
    <scope>NUCLEOTIDE SEQUENCE</scope>
    <source>
        <strain evidence="1">AVDCRST_MAG11</strain>
    </source>
</reference>
<dbReference type="Gene3D" id="3.20.20.140">
    <property type="entry name" value="Metal-dependent hydrolases"/>
    <property type="match status" value="1"/>
</dbReference>
<evidence type="ECO:0000313" key="1">
    <source>
        <dbReference type="EMBL" id="CAA9317685.1"/>
    </source>
</evidence>
<dbReference type="InterPro" id="IPR032466">
    <property type="entry name" value="Metal_Hydrolase"/>
</dbReference>
<evidence type="ECO:0008006" key="2">
    <source>
        <dbReference type="Google" id="ProtNLM"/>
    </source>
</evidence>
<accession>A0A6J4KWZ9</accession>
<gene>
    <name evidence="1" type="ORF">AVDCRST_MAG11-1859</name>
</gene>
<protein>
    <recommendedName>
        <fullName evidence="2">Amidohydrolase-related domain-containing protein</fullName>
    </recommendedName>
</protein>
<dbReference type="SUPFAM" id="SSF51556">
    <property type="entry name" value="Metallo-dependent hydrolases"/>
    <property type="match status" value="1"/>
</dbReference>
<dbReference type="EMBL" id="CADCTU010000428">
    <property type="protein sequence ID" value="CAA9317685.1"/>
    <property type="molecule type" value="Genomic_DNA"/>
</dbReference>
<dbReference type="AlphaFoldDB" id="A0A6J4KWZ9"/>